<dbReference type="EMBL" id="MFLZ01000015">
    <property type="protein sequence ID" value="OGG79963.1"/>
    <property type="molecule type" value="Genomic_DNA"/>
</dbReference>
<dbReference type="AlphaFoldDB" id="A0A1F6F278"/>
<evidence type="ECO:0000313" key="3">
    <source>
        <dbReference type="EMBL" id="OGG79963.1"/>
    </source>
</evidence>
<dbReference type="Proteomes" id="UP000177372">
    <property type="component" value="Unassembled WGS sequence"/>
</dbReference>
<keyword evidence="1" id="KW-0472">Membrane</keyword>
<dbReference type="STRING" id="1798512.A3A39_01100"/>
<organism evidence="3 4">
    <name type="scientific">Candidatus Kaiserbacteria bacterium RIFCSPLOWO2_01_FULL_54_13</name>
    <dbReference type="NCBI Taxonomy" id="1798512"/>
    <lineage>
        <taxon>Bacteria</taxon>
        <taxon>Candidatus Kaiseribacteriota</taxon>
    </lineage>
</organism>
<accession>A0A1F6F278</accession>
<keyword evidence="1" id="KW-1133">Transmembrane helix</keyword>
<name>A0A1F6F278_9BACT</name>
<evidence type="ECO:0000259" key="2">
    <source>
        <dbReference type="Pfam" id="PF20803"/>
    </source>
</evidence>
<dbReference type="Pfam" id="PF20803">
    <property type="entry name" value="PaaX_M"/>
    <property type="match status" value="1"/>
</dbReference>
<reference evidence="3 4" key="1">
    <citation type="journal article" date="2016" name="Nat. Commun.">
        <title>Thousands of microbial genomes shed light on interconnected biogeochemical processes in an aquifer system.</title>
        <authorList>
            <person name="Anantharaman K."/>
            <person name="Brown C.T."/>
            <person name="Hug L.A."/>
            <person name="Sharon I."/>
            <person name="Castelle C.J."/>
            <person name="Probst A.J."/>
            <person name="Thomas B.C."/>
            <person name="Singh A."/>
            <person name="Wilkins M.J."/>
            <person name="Karaoz U."/>
            <person name="Brodie E.L."/>
            <person name="Williams K.H."/>
            <person name="Hubbard S.S."/>
            <person name="Banfield J.F."/>
        </authorList>
    </citation>
    <scope>NUCLEOTIDE SEQUENCE [LARGE SCALE GENOMIC DNA]</scope>
</reference>
<proteinExistence type="predicted"/>
<keyword evidence="1" id="KW-0812">Transmembrane</keyword>
<feature type="domain" description="Transcriptional repressor PaaX-like central Cas2-like" evidence="2">
    <location>
        <begin position="114"/>
        <end position="188"/>
    </location>
</feature>
<evidence type="ECO:0000256" key="1">
    <source>
        <dbReference type="SAM" id="Phobius"/>
    </source>
</evidence>
<protein>
    <recommendedName>
        <fullName evidence="2">Transcriptional repressor PaaX-like central Cas2-like domain-containing protein</fullName>
    </recommendedName>
</protein>
<comment type="caution">
    <text evidence="3">The sequence shown here is derived from an EMBL/GenBank/DDBJ whole genome shotgun (WGS) entry which is preliminary data.</text>
</comment>
<dbReference type="Gene3D" id="3.30.70.2650">
    <property type="match status" value="1"/>
</dbReference>
<feature type="transmembrane region" description="Helical" evidence="1">
    <location>
        <begin position="20"/>
        <end position="51"/>
    </location>
</feature>
<evidence type="ECO:0000313" key="4">
    <source>
        <dbReference type="Proteomes" id="UP000177372"/>
    </source>
</evidence>
<sequence>MVSKIKPQRGFLFDDTPRGILEALLVAGSITVALSAAPVFVIALGALGYMLKAEDKTRRKKLNQYGNYLKRRKYITLQQVSKNQVRISLTPSGEQRALGARARRLLGTPVNRPRTWDFKWRLILFDIAAEERAKRNAFREFIRRIGAVMLQKSVWIHPFDCAEHIELLREYFSLSESELRLVVAERVGEDRLLRRHFNL</sequence>
<gene>
    <name evidence="3" type="ORF">A3A39_01100</name>
</gene>
<dbReference type="SUPFAM" id="SSF143430">
    <property type="entry name" value="TTP0101/SSO1404-like"/>
    <property type="match status" value="1"/>
</dbReference>
<dbReference type="InterPro" id="IPR048846">
    <property type="entry name" value="PaaX-like_central"/>
</dbReference>